<evidence type="ECO:0000256" key="14">
    <source>
        <dbReference type="SAM" id="Coils"/>
    </source>
</evidence>
<feature type="domain" description="Tyrosine-protein kinase G-rich" evidence="18">
    <location>
        <begin position="378"/>
        <end position="459"/>
    </location>
</feature>
<evidence type="ECO:0000256" key="11">
    <source>
        <dbReference type="ARBA" id="ARBA00023136"/>
    </source>
</evidence>
<dbReference type="PANTHER" id="PTHR32309">
    <property type="entry name" value="TYROSINE-PROTEIN KINASE"/>
    <property type="match status" value="1"/>
</dbReference>
<dbReference type="PANTHER" id="PTHR32309:SF32">
    <property type="entry name" value="TYROSINE-PROTEIN KINASE ETK-RELATED"/>
    <property type="match status" value="1"/>
</dbReference>
<feature type="coiled-coil region" evidence="14">
    <location>
        <begin position="280"/>
        <end position="307"/>
    </location>
</feature>
<dbReference type="Pfam" id="PF13614">
    <property type="entry name" value="AAA_31"/>
    <property type="match status" value="1"/>
</dbReference>
<feature type="transmembrane region" description="Helical" evidence="15">
    <location>
        <begin position="436"/>
        <end position="456"/>
    </location>
</feature>
<keyword evidence="10 15" id="KW-1133">Transmembrane helix</keyword>
<keyword evidence="5 19" id="KW-0808">Transferase</keyword>
<dbReference type="InterPro" id="IPR050445">
    <property type="entry name" value="Bact_polysacc_biosynth/exp"/>
</dbReference>
<dbReference type="InterPro" id="IPR003856">
    <property type="entry name" value="LPS_length_determ_N"/>
</dbReference>
<name>A0A385EQK3_ACIBA</name>
<dbReference type="AlphaFoldDB" id="A0A385EQK3"/>
<accession>A0A385EQK3</accession>
<dbReference type="GO" id="GO:0005886">
    <property type="term" value="C:plasma membrane"/>
    <property type="evidence" value="ECO:0007669"/>
    <property type="project" value="UniProtKB-SubCell"/>
</dbReference>
<evidence type="ECO:0000313" key="19">
    <source>
        <dbReference type="EMBL" id="AXQ88530.1"/>
    </source>
</evidence>
<keyword evidence="12" id="KW-0829">Tyrosine-protein kinase</keyword>
<dbReference type="InterPro" id="IPR032807">
    <property type="entry name" value="GNVR"/>
</dbReference>
<keyword evidence="4" id="KW-0997">Cell inner membrane</keyword>
<protein>
    <submittedName>
        <fullName evidence="19">Wzc</fullName>
        <ecNumber evidence="19">2.7.10.-</ecNumber>
    </submittedName>
</protein>
<dbReference type="EMBL" id="CP031743">
    <property type="protein sequence ID" value="AXQ88530.1"/>
    <property type="molecule type" value="Genomic_DNA"/>
</dbReference>
<organism evidence="19">
    <name type="scientific">Acinetobacter baumannii WM99c</name>
    <dbReference type="NCBI Taxonomy" id="945555"/>
    <lineage>
        <taxon>Bacteria</taxon>
        <taxon>Pseudomonadati</taxon>
        <taxon>Pseudomonadota</taxon>
        <taxon>Gammaproteobacteria</taxon>
        <taxon>Moraxellales</taxon>
        <taxon>Moraxellaceae</taxon>
        <taxon>Acinetobacter</taxon>
        <taxon>Acinetobacter calcoaceticus/baumannii complex</taxon>
    </lineage>
</organism>
<evidence type="ECO:0000256" key="7">
    <source>
        <dbReference type="ARBA" id="ARBA00022741"/>
    </source>
</evidence>
<keyword evidence="3" id="KW-1003">Cell membrane</keyword>
<keyword evidence="14" id="KW-0175">Coiled coil</keyword>
<dbReference type="Gene3D" id="3.40.50.300">
    <property type="entry name" value="P-loop containing nucleotide triphosphate hydrolases"/>
    <property type="match status" value="1"/>
</dbReference>
<evidence type="ECO:0000256" key="13">
    <source>
        <dbReference type="ARBA" id="ARBA00053015"/>
    </source>
</evidence>
<evidence type="ECO:0000256" key="4">
    <source>
        <dbReference type="ARBA" id="ARBA00022519"/>
    </source>
</evidence>
<evidence type="ECO:0000256" key="15">
    <source>
        <dbReference type="SAM" id="Phobius"/>
    </source>
</evidence>
<keyword evidence="6 15" id="KW-0812">Transmembrane</keyword>
<keyword evidence="7" id="KW-0547">Nucleotide-binding</keyword>
<dbReference type="FunFam" id="3.40.50.300:FF:000527">
    <property type="entry name" value="Tyrosine-protein kinase etk"/>
    <property type="match status" value="1"/>
</dbReference>
<keyword evidence="9" id="KW-0067">ATP-binding</keyword>
<dbReference type="Gene3D" id="1.10.287.1490">
    <property type="match status" value="1"/>
</dbReference>
<sequence length="728" mass="81690">MNQQNTNTEDTIDLKELFFSLIAQWKLIALCVILSVVCALLYLRVTPDTYSVDALVQVEDSKGASAALLGDLSQMIEQKSPAQAEIEILKSRLVLGSVIKDLHLNIQVSSTENTFTHRLLSDTDYKTEYAKKSVLFKDGLKSFDIRQFEIPAYYLDKNLLLDFDKQSLRLTDPDTEEVILTVPLNQANSVTGPYGLWKVAIFTKDQFDSTYNIKKLSLPLAIKSISSDYSVEEKGKLTGILGLSYQGQDQEHITKVLNAILATYSAQNIERRSAESAQTLKFLDEQLPDLKKQLDDAERQFNKFRQQYNTVDVTKESELYLTQSITLETKKAELEQKQAEMAAKYTAEHPAMREINGQLAAINKQIGELNSTLKQLPDVQRQYLQLYREVEVKTQLYTALLNSYQQLRIAKAGEIGNVRIVDTAIEPVQPIKPKKLLVLILSVFVGGFIGTLIALLRNMLRTGIKDSGQIENELDLPVYATVPRSPIQESRIKILKKKKSIPILAVKNSDDIAIESLRSIRTAIHFALANAKNNIIMIAGPSPEVGKSFISTNLATIFAQGDKRVLLIDADMRRGYMHKYFDVDVKPGLSELLSGQADLQKVLHKTQVTNLDVITRGKSPTNPSEILSSNQFKELLEQLQSQYDHIIIDTPPVLAVTDGIIISQYTGVNLIVARYAKSQMKELELTVNRFEQAGVKVNGFILNDIQRASAGYGYGYNYAYAYKAQKED</sequence>
<dbReference type="InterPro" id="IPR025669">
    <property type="entry name" value="AAA_dom"/>
</dbReference>
<evidence type="ECO:0000256" key="12">
    <source>
        <dbReference type="ARBA" id="ARBA00023137"/>
    </source>
</evidence>
<gene>
    <name evidence="19" type="primary">wzc</name>
    <name evidence="19" type="ORF">BSF95_00087</name>
</gene>
<feature type="domain" description="AAA" evidence="17">
    <location>
        <begin position="535"/>
        <end position="692"/>
    </location>
</feature>
<proteinExistence type="inferred from homology"/>
<keyword evidence="8" id="KW-0418">Kinase</keyword>
<dbReference type="SUPFAM" id="SSF52540">
    <property type="entry name" value="P-loop containing nucleoside triphosphate hydrolases"/>
    <property type="match status" value="1"/>
</dbReference>
<comment type="similarity">
    <text evidence="2">Belongs to the etk/wzc family.</text>
</comment>
<dbReference type="EC" id="2.7.10.-" evidence="19"/>
<evidence type="ECO:0000256" key="10">
    <source>
        <dbReference type="ARBA" id="ARBA00022989"/>
    </source>
</evidence>
<comment type="subcellular location">
    <subcellularLocation>
        <location evidence="1">Cell inner membrane</location>
        <topology evidence="1">Multi-pass membrane protein</topology>
    </subcellularLocation>
</comment>
<evidence type="ECO:0000256" key="5">
    <source>
        <dbReference type="ARBA" id="ARBA00022679"/>
    </source>
</evidence>
<evidence type="ECO:0000256" key="1">
    <source>
        <dbReference type="ARBA" id="ARBA00004429"/>
    </source>
</evidence>
<feature type="transmembrane region" description="Helical" evidence="15">
    <location>
        <begin position="25"/>
        <end position="43"/>
    </location>
</feature>
<dbReference type="NCBIfam" id="TIGR01007">
    <property type="entry name" value="eps_fam"/>
    <property type="match status" value="1"/>
</dbReference>
<evidence type="ECO:0000259" key="17">
    <source>
        <dbReference type="Pfam" id="PF13614"/>
    </source>
</evidence>
<evidence type="ECO:0000256" key="9">
    <source>
        <dbReference type="ARBA" id="ARBA00022840"/>
    </source>
</evidence>
<evidence type="ECO:0000256" key="8">
    <source>
        <dbReference type="ARBA" id="ARBA00022777"/>
    </source>
</evidence>
<dbReference type="InterPro" id="IPR005702">
    <property type="entry name" value="Wzc-like_C"/>
</dbReference>
<feature type="domain" description="Polysaccharide chain length determinant N-terminal" evidence="16">
    <location>
        <begin position="10"/>
        <end position="102"/>
    </location>
</feature>
<evidence type="ECO:0000256" key="2">
    <source>
        <dbReference type="ARBA" id="ARBA00008883"/>
    </source>
</evidence>
<dbReference type="InterPro" id="IPR027417">
    <property type="entry name" value="P-loop_NTPase"/>
</dbReference>
<reference evidence="19" key="1">
    <citation type="submission" date="2018-08" db="EMBL/GenBank/DDBJ databases">
        <title>Complete genome sequence of Acinetobacter baumannii strain WM99c.</title>
        <authorList>
            <person name="Nigro S.J."/>
            <person name="Wick R.R."/>
            <person name="Holt K.E."/>
            <person name="Hall R.M."/>
        </authorList>
    </citation>
    <scope>NUCLEOTIDE SEQUENCE</scope>
    <source>
        <strain evidence="19">WM99c</strain>
    </source>
</reference>
<dbReference type="CDD" id="cd05387">
    <property type="entry name" value="BY-kinase"/>
    <property type="match status" value="1"/>
</dbReference>
<dbReference type="GO" id="GO:0004713">
    <property type="term" value="F:protein tyrosine kinase activity"/>
    <property type="evidence" value="ECO:0007669"/>
    <property type="project" value="UniProtKB-KW"/>
</dbReference>
<keyword evidence="11 15" id="KW-0472">Membrane</keyword>
<dbReference type="GO" id="GO:0005524">
    <property type="term" value="F:ATP binding"/>
    <property type="evidence" value="ECO:0007669"/>
    <property type="project" value="UniProtKB-KW"/>
</dbReference>
<evidence type="ECO:0000259" key="18">
    <source>
        <dbReference type="Pfam" id="PF13807"/>
    </source>
</evidence>
<comment type="catalytic activity">
    <reaction evidence="13">
        <text>L-tyrosyl-[protein] + ATP = O-phospho-L-tyrosyl-[protein] + ADP + H(+)</text>
        <dbReference type="Rhea" id="RHEA:10596"/>
        <dbReference type="Rhea" id="RHEA-COMP:10136"/>
        <dbReference type="Rhea" id="RHEA-COMP:20101"/>
        <dbReference type="ChEBI" id="CHEBI:15378"/>
        <dbReference type="ChEBI" id="CHEBI:30616"/>
        <dbReference type="ChEBI" id="CHEBI:46858"/>
        <dbReference type="ChEBI" id="CHEBI:61978"/>
        <dbReference type="ChEBI" id="CHEBI:456216"/>
    </reaction>
</comment>
<dbReference type="Pfam" id="PF13807">
    <property type="entry name" value="GNVR"/>
    <property type="match status" value="1"/>
</dbReference>
<evidence type="ECO:0000259" key="16">
    <source>
        <dbReference type="Pfam" id="PF02706"/>
    </source>
</evidence>
<evidence type="ECO:0000256" key="3">
    <source>
        <dbReference type="ARBA" id="ARBA00022475"/>
    </source>
</evidence>
<evidence type="ECO:0000256" key="6">
    <source>
        <dbReference type="ARBA" id="ARBA00022692"/>
    </source>
</evidence>
<dbReference type="Pfam" id="PF02706">
    <property type="entry name" value="Wzz"/>
    <property type="match status" value="1"/>
</dbReference>
<dbReference type="GO" id="GO:0042802">
    <property type="term" value="F:identical protein binding"/>
    <property type="evidence" value="ECO:0007669"/>
    <property type="project" value="UniProtKB-ARBA"/>
</dbReference>
<dbReference type="RefSeq" id="WP_001075964.1">
    <property type="nucleotide sequence ID" value="NZ_AERY01000087.1"/>
</dbReference>